<evidence type="ECO:0000256" key="6">
    <source>
        <dbReference type="ARBA" id="ARBA00023134"/>
    </source>
</evidence>
<name>A0AAD4NHL6_9BILA</name>
<dbReference type="Pfam" id="PF03029">
    <property type="entry name" value="ATP_bind_1"/>
    <property type="match status" value="1"/>
</dbReference>
<keyword evidence="4 8" id="KW-0547">Nucleotide-binding</keyword>
<dbReference type="CDD" id="cd17871">
    <property type="entry name" value="GPN2"/>
    <property type="match status" value="1"/>
</dbReference>
<protein>
    <recommendedName>
        <fullName evidence="3 8">GPN-loop GTPase 2</fullName>
    </recommendedName>
</protein>
<dbReference type="InterPro" id="IPR004130">
    <property type="entry name" value="Gpn"/>
</dbReference>
<comment type="function">
    <text evidence="1 8">Small GTPase required for proper localization of RNA polymerase II and III (RNAPII and RNAPIII). May act at an RNAP assembly step prior to nuclear import.</text>
</comment>
<keyword evidence="6 8" id="KW-0342">GTP-binding</keyword>
<dbReference type="Proteomes" id="UP001201812">
    <property type="component" value="Unassembled WGS sequence"/>
</dbReference>
<dbReference type="SUPFAM" id="SSF52540">
    <property type="entry name" value="P-loop containing nucleoside triphosphate hydrolases"/>
    <property type="match status" value="1"/>
</dbReference>
<dbReference type="AlphaFoldDB" id="A0AAD4NHL6"/>
<dbReference type="InterPro" id="IPR030231">
    <property type="entry name" value="Gpn2"/>
</dbReference>
<dbReference type="GO" id="GO:0005525">
    <property type="term" value="F:GTP binding"/>
    <property type="evidence" value="ECO:0007669"/>
    <property type="project" value="UniProtKB-KW"/>
</dbReference>
<dbReference type="GO" id="GO:0005737">
    <property type="term" value="C:cytoplasm"/>
    <property type="evidence" value="ECO:0007669"/>
    <property type="project" value="TreeGrafter"/>
</dbReference>
<organism evidence="9 10">
    <name type="scientific">Ditylenchus destructor</name>
    <dbReference type="NCBI Taxonomy" id="166010"/>
    <lineage>
        <taxon>Eukaryota</taxon>
        <taxon>Metazoa</taxon>
        <taxon>Ecdysozoa</taxon>
        <taxon>Nematoda</taxon>
        <taxon>Chromadorea</taxon>
        <taxon>Rhabditida</taxon>
        <taxon>Tylenchina</taxon>
        <taxon>Tylenchomorpha</taxon>
        <taxon>Sphaerularioidea</taxon>
        <taxon>Anguinidae</taxon>
        <taxon>Anguininae</taxon>
        <taxon>Ditylenchus</taxon>
    </lineage>
</organism>
<evidence type="ECO:0000256" key="8">
    <source>
        <dbReference type="RuleBase" id="RU365059"/>
    </source>
</evidence>
<evidence type="ECO:0000256" key="7">
    <source>
        <dbReference type="ARBA" id="ARBA00046611"/>
    </source>
</evidence>
<gene>
    <name evidence="9" type="ORF">DdX_01104</name>
</gene>
<comment type="caution">
    <text evidence="9">The sequence shown here is derived from an EMBL/GenBank/DDBJ whole genome shotgun (WGS) entry which is preliminary data.</text>
</comment>
<comment type="similarity">
    <text evidence="2 8">Belongs to the GPN-loop GTPase family.</text>
</comment>
<evidence type="ECO:0000256" key="1">
    <source>
        <dbReference type="ARBA" id="ARBA00003181"/>
    </source>
</evidence>
<sequence>MVYYGQIVIGAPGAGKSTYCAGLMELLRRAKRPSLCINLDPANDLLPFQADIDIRELVKVEDVMEKLSLGPNGALRYCMQTLASNIEWLRDRLKQFPDRYLVIDMPGQLELYNSDRSISDIITTFGKWQWRLCAVHLSDSLYVSDPGKFISVVLCALSIMVNLEVAQVNVLSKVDLLSPDIPYNLEFFEQLPDLKQLVRLLDDHPALAKYKKMNEGLCNVIEDYNLVNFELLDVNSKEKMLNLLKIADTANGFNIADAADLRNIVLK</sequence>
<evidence type="ECO:0000256" key="2">
    <source>
        <dbReference type="ARBA" id="ARBA00005290"/>
    </source>
</evidence>
<keyword evidence="10" id="KW-1185">Reference proteome</keyword>
<dbReference type="EMBL" id="JAKKPZ010000001">
    <property type="protein sequence ID" value="KAI1728895.1"/>
    <property type="molecule type" value="Genomic_DNA"/>
</dbReference>
<evidence type="ECO:0000256" key="3">
    <source>
        <dbReference type="ARBA" id="ARBA00014588"/>
    </source>
</evidence>
<dbReference type="PANTHER" id="PTHR21231">
    <property type="entry name" value="XPA-BINDING PROTEIN 1-RELATED"/>
    <property type="match status" value="1"/>
</dbReference>
<reference evidence="9" key="1">
    <citation type="submission" date="2022-01" db="EMBL/GenBank/DDBJ databases">
        <title>Genome Sequence Resource for Two Populations of Ditylenchus destructor, the Migratory Endoparasitic Phytonematode.</title>
        <authorList>
            <person name="Zhang H."/>
            <person name="Lin R."/>
            <person name="Xie B."/>
        </authorList>
    </citation>
    <scope>NUCLEOTIDE SEQUENCE</scope>
    <source>
        <strain evidence="9">BazhouSP</strain>
    </source>
</reference>
<dbReference type="InterPro" id="IPR027417">
    <property type="entry name" value="P-loop_NTPase"/>
</dbReference>
<dbReference type="Gene3D" id="3.40.50.300">
    <property type="entry name" value="P-loop containing nucleotide triphosphate hydrolases"/>
    <property type="match status" value="1"/>
</dbReference>
<dbReference type="PANTHER" id="PTHR21231:SF3">
    <property type="entry name" value="GPN-LOOP GTPASE 2"/>
    <property type="match status" value="1"/>
</dbReference>
<evidence type="ECO:0000313" key="10">
    <source>
        <dbReference type="Proteomes" id="UP001201812"/>
    </source>
</evidence>
<evidence type="ECO:0000313" key="9">
    <source>
        <dbReference type="EMBL" id="KAI1728895.1"/>
    </source>
</evidence>
<proteinExistence type="inferred from homology"/>
<dbReference type="FunFam" id="3.40.50.300:FF:000338">
    <property type="entry name" value="GPN-loop GTPase 2"/>
    <property type="match status" value="1"/>
</dbReference>
<evidence type="ECO:0000256" key="4">
    <source>
        <dbReference type="ARBA" id="ARBA00022741"/>
    </source>
</evidence>
<evidence type="ECO:0000256" key="5">
    <source>
        <dbReference type="ARBA" id="ARBA00022801"/>
    </source>
</evidence>
<dbReference type="GO" id="GO:0003924">
    <property type="term" value="F:GTPase activity"/>
    <property type="evidence" value="ECO:0007669"/>
    <property type="project" value="TreeGrafter"/>
</dbReference>
<comment type="subunit">
    <text evidence="7">Heterodimers with GPN1 or GPN3. Binds to RNA polymerase II (RNAPII).</text>
</comment>
<accession>A0AAD4NHL6</accession>
<keyword evidence="5 8" id="KW-0378">Hydrolase</keyword>